<dbReference type="Gene3D" id="3.30.710.10">
    <property type="entry name" value="Potassium Channel Kv1.1, Chain A"/>
    <property type="match status" value="1"/>
</dbReference>
<accession>A0A9W4SVL9</accession>
<keyword evidence="4" id="KW-1185">Reference proteome</keyword>
<evidence type="ECO:0000313" key="3">
    <source>
        <dbReference type="EMBL" id="CAI2183240.1"/>
    </source>
</evidence>
<dbReference type="InterPro" id="IPR011705">
    <property type="entry name" value="BACK"/>
</dbReference>
<evidence type="ECO:0000256" key="1">
    <source>
        <dbReference type="SAM" id="MobiDB-lite"/>
    </source>
</evidence>
<feature type="domain" description="BTB" evidence="2">
    <location>
        <begin position="54"/>
        <end position="127"/>
    </location>
</feature>
<dbReference type="SMART" id="SM00225">
    <property type="entry name" value="BTB"/>
    <property type="match status" value="1"/>
</dbReference>
<dbReference type="Proteomes" id="UP001153678">
    <property type="component" value="Unassembled WGS sequence"/>
</dbReference>
<gene>
    <name evidence="3" type="ORF">FWILDA_LOCUS10980</name>
</gene>
<feature type="compositionally biased region" description="Low complexity" evidence="1">
    <location>
        <begin position="1"/>
        <end position="19"/>
    </location>
</feature>
<proteinExistence type="predicted"/>
<organism evidence="3 4">
    <name type="scientific">Funneliformis geosporum</name>
    <dbReference type="NCBI Taxonomy" id="1117311"/>
    <lineage>
        <taxon>Eukaryota</taxon>
        <taxon>Fungi</taxon>
        <taxon>Fungi incertae sedis</taxon>
        <taxon>Mucoromycota</taxon>
        <taxon>Glomeromycotina</taxon>
        <taxon>Glomeromycetes</taxon>
        <taxon>Glomerales</taxon>
        <taxon>Glomeraceae</taxon>
        <taxon>Funneliformis</taxon>
    </lineage>
</organism>
<protein>
    <submittedName>
        <fullName evidence="3">4579_t:CDS:1</fullName>
    </submittedName>
</protein>
<dbReference type="PANTHER" id="PTHR24410">
    <property type="entry name" value="HL07962P-RELATED"/>
    <property type="match status" value="1"/>
</dbReference>
<dbReference type="AlphaFoldDB" id="A0A9W4SVL9"/>
<dbReference type="PROSITE" id="PS50097">
    <property type="entry name" value="BTB"/>
    <property type="match status" value="1"/>
</dbReference>
<evidence type="ECO:0000259" key="2">
    <source>
        <dbReference type="PROSITE" id="PS50097"/>
    </source>
</evidence>
<dbReference type="Pfam" id="PF00651">
    <property type="entry name" value="BTB"/>
    <property type="match status" value="1"/>
</dbReference>
<dbReference type="InterPro" id="IPR000210">
    <property type="entry name" value="BTB/POZ_dom"/>
</dbReference>
<evidence type="ECO:0000313" key="4">
    <source>
        <dbReference type="Proteomes" id="UP001153678"/>
    </source>
</evidence>
<feature type="compositionally biased region" description="Pro residues" evidence="1">
    <location>
        <begin position="20"/>
        <end position="29"/>
    </location>
</feature>
<name>A0A9W4SVL9_9GLOM</name>
<sequence>MSSTSLSRSDSGSSKYSTPPQTPSTTPPPFIMCTDFLPNLSKDLSILLSDNEDYNMIINVGEQPNIKQFKVHSIILRVRSPYFRVALSSEWAKIENNYITFNKPNISPKVFEVILKYIYTGTIILDEDINTNTSTILELMIAADELCLQEIIDYAQSYLLLYKPGWIQRNFATTYKIATVYNSFNKLLEHCNEIIVNDPELVLSSDDFCLLEENALLTLLKRDDLLIDEVNLWDYLINWGITSTGLTRNWSEWTSKAYEILSEKVERCLPSIRFLHISSGDFYKRIKPFAPIIPVELYEDILQYHLVPEHQPSEILIQPKRVTIDSVIIERKHAALIANWIDGKDCEKEKENCSMFWNNPRSTKFMKLKILYSNNILYKLFDSFCISDLGFLSTEKEQEIYE</sequence>
<feature type="non-terminal residue" evidence="3">
    <location>
        <position position="402"/>
    </location>
</feature>
<dbReference type="InterPro" id="IPR011333">
    <property type="entry name" value="SKP1/BTB/POZ_sf"/>
</dbReference>
<reference evidence="3" key="1">
    <citation type="submission" date="2022-08" db="EMBL/GenBank/DDBJ databases">
        <authorList>
            <person name="Kallberg Y."/>
            <person name="Tangrot J."/>
            <person name="Rosling A."/>
        </authorList>
    </citation>
    <scope>NUCLEOTIDE SEQUENCE</scope>
    <source>
        <strain evidence="3">Wild A</strain>
    </source>
</reference>
<dbReference type="Gene3D" id="1.25.40.420">
    <property type="match status" value="1"/>
</dbReference>
<dbReference type="EMBL" id="CAMKVN010002977">
    <property type="protein sequence ID" value="CAI2183240.1"/>
    <property type="molecule type" value="Genomic_DNA"/>
</dbReference>
<feature type="region of interest" description="Disordered" evidence="1">
    <location>
        <begin position="1"/>
        <end position="29"/>
    </location>
</feature>
<dbReference type="InterPro" id="IPR051481">
    <property type="entry name" value="BTB-POZ/Galectin-3-binding"/>
</dbReference>
<dbReference type="SUPFAM" id="SSF54695">
    <property type="entry name" value="POZ domain"/>
    <property type="match status" value="1"/>
</dbReference>
<dbReference type="PANTHER" id="PTHR24410:SF23">
    <property type="entry name" value="BTB DOMAIN-CONTAINING PROTEIN-RELATED"/>
    <property type="match status" value="1"/>
</dbReference>
<dbReference type="OrthoDB" id="298084at2759"/>
<dbReference type="CDD" id="cd18186">
    <property type="entry name" value="BTB_POZ_ZBTB_KLHL-like"/>
    <property type="match status" value="1"/>
</dbReference>
<comment type="caution">
    <text evidence="3">The sequence shown here is derived from an EMBL/GenBank/DDBJ whole genome shotgun (WGS) entry which is preliminary data.</text>
</comment>
<dbReference type="Pfam" id="PF07707">
    <property type="entry name" value="BACK"/>
    <property type="match status" value="1"/>
</dbReference>